<proteinExistence type="inferred from homology"/>
<comment type="caution">
    <text evidence="9">The sequence shown here is derived from an EMBL/GenBank/DDBJ whole genome shotgun (WGS) entry which is preliminary data.</text>
</comment>
<evidence type="ECO:0000256" key="3">
    <source>
        <dbReference type="ARBA" id="ARBA00022573"/>
    </source>
</evidence>
<dbReference type="Gene3D" id="3.30.950.10">
    <property type="entry name" value="Methyltransferase, Cobalt-precorrin-4 Transmethylase, Domain 2"/>
    <property type="match status" value="1"/>
</dbReference>
<dbReference type="GO" id="GO:0046026">
    <property type="term" value="F:precorrin-4 C11-methyltransferase activity"/>
    <property type="evidence" value="ECO:0007669"/>
    <property type="project" value="UniProtKB-EC"/>
</dbReference>
<dbReference type="eggNOG" id="COG2875">
    <property type="taxonomic scope" value="Bacteria"/>
</dbReference>
<dbReference type="InterPro" id="IPR014776">
    <property type="entry name" value="4pyrrole_Mease_sub2"/>
</dbReference>
<keyword evidence="10" id="KW-1185">Reference proteome</keyword>
<evidence type="ECO:0000256" key="2">
    <source>
        <dbReference type="ARBA" id="ARBA00005879"/>
    </source>
</evidence>
<evidence type="ECO:0000256" key="5">
    <source>
        <dbReference type="ARBA" id="ARBA00022679"/>
    </source>
</evidence>
<keyword evidence="6" id="KW-0949">S-adenosyl-L-methionine</keyword>
<evidence type="ECO:0000256" key="4">
    <source>
        <dbReference type="ARBA" id="ARBA00022603"/>
    </source>
</evidence>
<evidence type="ECO:0000256" key="6">
    <source>
        <dbReference type="ARBA" id="ARBA00022691"/>
    </source>
</evidence>
<keyword evidence="4 7" id="KW-0489">Methyltransferase</keyword>
<reference evidence="9" key="1">
    <citation type="submission" date="2009-02" db="EMBL/GenBank/DDBJ databases">
        <authorList>
            <person name="Fulton L."/>
            <person name="Clifton S."/>
            <person name="Fulton B."/>
            <person name="Xu J."/>
            <person name="Minx P."/>
            <person name="Pepin K.H."/>
            <person name="Johnson M."/>
            <person name="Bhonagiri V."/>
            <person name="Nash W.E."/>
            <person name="Mardis E.R."/>
            <person name="Wilson R.K."/>
        </authorList>
    </citation>
    <scope>NUCLEOTIDE SEQUENCE [LARGE SCALE GENOMIC DNA]</scope>
    <source>
        <strain evidence="9">DSM 15053</strain>
    </source>
</reference>
<dbReference type="UniPathway" id="UPA00148"/>
<protein>
    <submittedName>
        <fullName evidence="9">Precorrin-4 C(11)-methyltransferase</fullName>
        <ecNumber evidence="9">2.1.1.133</ecNumber>
    </submittedName>
</protein>
<dbReference type="InterPro" id="IPR035996">
    <property type="entry name" value="4pyrrol_Methylase_sf"/>
</dbReference>
<feature type="domain" description="Tetrapyrrole methylase" evidence="8">
    <location>
        <begin position="1"/>
        <end position="208"/>
    </location>
</feature>
<dbReference type="STRING" id="553973.CLOHYLEM_05142"/>
<name>C0BZA3_9FIRM</name>
<evidence type="ECO:0000313" key="9">
    <source>
        <dbReference type="EMBL" id="EEG74481.1"/>
    </source>
</evidence>
<dbReference type="InterPro" id="IPR006362">
    <property type="entry name" value="Cbl_synth_CobM/CibF"/>
</dbReference>
<dbReference type="Pfam" id="PF00590">
    <property type="entry name" value="TP_methylase"/>
    <property type="match status" value="1"/>
</dbReference>
<dbReference type="GO" id="GO:0009236">
    <property type="term" value="P:cobalamin biosynthetic process"/>
    <property type="evidence" value="ECO:0007669"/>
    <property type="project" value="UniProtKB-UniPathway"/>
</dbReference>
<sequence>MIVFVGAGPGASDLITVRGQKFLKEADIIVYAGSLVNPALLDVKKEGCEVYNSARMTLGEVLEVLVDGAAAGKKVVRLHTGDPCLYGAVKEQMDALAEKGVPYEVCPGVSSFCGAAAALEAEYTLPGVSQSVVITRMAGRTPVPEGESIRSFAAHGATMVIFLSTGMLPALQEELMAGGYDGDTPAAVVYKATWPEENVCRCTVETLAETAEEEGIIKTALIVVGRVLDGSYEHSKLYDPAFGTEFRKAAAGGQEHE</sequence>
<comment type="similarity">
    <text evidence="2 7">Belongs to the precorrin methyltransferase family.</text>
</comment>
<dbReference type="HOGENOM" id="CLU_011276_7_1_9"/>
<dbReference type="PANTHER" id="PTHR45790:SF4">
    <property type="entry name" value="COBALT-PRECORRIN-4 C(11)-METHYLTRANSFERASE"/>
    <property type="match status" value="1"/>
</dbReference>
<dbReference type="InterPro" id="IPR050161">
    <property type="entry name" value="Siro_Cobalamin_biosynth"/>
</dbReference>
<dbReference type="Proteomes" id="UP000004893">
    <property type="component" value="Unassembled WGS sequence"/>
</dbReference>
<dbReference type="RefSeq" id="WP_006442478.1">
    <property type="nucleotide sequence ID" value="NZ_CP036524.1"/>
</dbReference>
<evidence type="ECO:0000256" key="1">
    <source>
        <dbReference type="ARBA" id="ARBA00004953"/>
    </source>
</evidence>
<organism evidence="9 10">
    <name type="scientific">[Clostridium] hylemonae DSM 15053</name>
    <dbReference type="NCBI Taxonomy" id="553973"/>
    <lineage>
        <taxon>Bacteria</taxon>
        <taxon>Bacillati</taxon>
        <taxon>Bacillota</taxon>
        <taxon>Clostridia</taxon>
        <taxon>Lachnospirales</taxon>
        <taxon>Lachnospiraceae</taxon>
    </lineage>
</organism>
<dbReference type="EMBL" id="ABYI02000019">
    <property type="protein sequence ID" value="EEG74481.1"/>
    <property type="molecule type" value="Genomic_DNA"/>
</dbReference>
<dbReference type="PANTHER" id="PTHR45790">
    <property type="entry name" value="SIROHEME SYNTHASE-RELATED"/>
    <property type="match status" value="1"/>
</dbReference>
<evidence type="ECO:0000313" key="10">
    <source>
        <dbReference type="Proteomes" id="UP000004893"/>
    </source>
</evidence>
<dbReference type="EC" id="2.1.1.133" evidence="9"/>
<dbReference type="InterPro" id="IPR014777">
    <property type="entry name" value="4pyrrole_Mease_sub1"/>
</dbReference>
<comment type="pathway">
    <text evidence="1">Cofactor biosynthesis; adenosylcobalamin biosynthesis.</text>
</comment>
<dbReference type="InterPro" id="IPR000878">
    <property type="entry name" value="4pyrrol_Mease"/>
</dbReference>
<keyword evidence="3" id="KW-0169">Cobalamin biosynthesis</keyword>
<keyword evidence="5 7" id="KW-0808">Transferase</keyword>
<dbReference type="CDD" id="cd11641">
    <property type="entry name" value="Precorrin-4_C11-MT"/>
    <property type="match status" value="1"/>
</dbReference>
<dbReference type="OrthoDB" id="9815856at2"/>
<evidence type="ECO:0000256" key="7">
    <source>
        <dbReference type="RuleBase" id="RU003960"/>
    </source>
</evidence>
<accession>C0BZA3</accession>
<dbReference type="GO" id="GO:0032259">
    <property type="term" value="P:methylation"/>
    <property type="evidence" value="ECO:0007669"/>
    <property type="project" value="UniProtKB-KW"/>
</dbReference>
<gene>
    <name evidence="9" type="primary">cobM</name>
    <name evidence="9" type="ORF">CLOHYLEM_05142</name>
</gene>
<reference evidence="9" key="2">
    <citation type="submission" date="2013-06" db="EMBL/GenBank/DDBJ databases">
        <title>Draft genome sequence of Clostridium hylemonae (DSM 15053).</title>
        <authorList>
            <person name="Sudarsanam P."/>
            <person name="Ley R."/>
            <person name="Guruge J."/>
            <person name="Turnbaugh P.J."/>
            <person name="Mahowald M."/>
            <person name="Liep D."/>
            <person name="Gordon J."/>
        </authorList>
    </citation>
    <scope>NUCLEOTIDE SEQUENCE</scope>
    <source>
        <strain evidence="9">DSM 15053</strain>
    </source>
</reference>
<dbReference type="NCBIfam" id="TIGR01465">
    <property type="entry name" value="cobM_cbiF"/>
    <property type="match status" value="1"/>
</dbReference>
<dbReference type="InterPro" id="IPR003043">
    <property type="entry name" value="Uropor_MeTrfase_CS"/>
</dbReference>
<dbReference type="PROSITE" id="PS00839">
    <property type="entry name" value="SUMT_1"/>
    <property type="match status" value="1"/>
</dbReference>
<dbReference type="AlphaFoldDB" id="C0BZA3"/>
<dbReference type="PROSITE" id="PS00840">
    <property type="entry name" value="SUMT_2"/>
    <property type="match status" value="1"/>
</dbReference>
<dbReference type="SUPFAM" id="SSF53790">
    <property type="entry name" value="Tetrapyrrole methylase"/>
    <property type="match status" value="1"/>
</dbReference>
<evidence type="ECO:0000259" key="8">
    <source>
        <dbReference type="Pfam" id="PF00590"/>
    </source>
</evidence>
<dbReference type="Gene3D" id="3.40.1010.10">
    <property type="entry name" value="Cobalt-precorrin-4 Transmethylase, Domain 1"/>
    <property type="match status" value="1"/>
</dbReference>